<comment type="caution">
    <text evidence="4">Lacks conserved residue(s) required for the propagation of feature annotation.</text>
</comment>
<dbReference type="Pfam" id="PF00440">
    <property type="entry name" value="TetR_N"/>
    <property type="match status" value="2"/>
</dbReference>
<dbReference type="EMBL" id="CAQI01000046">
    <property type="protein sequence ID" value="CCQ47090.1"/>
    <property type="molecule type" value="Genomic_DNA"/>
</dbReference>
<accession>A0A024H4K9</accession>
<dbReference type="PANTHER" id="PTHR30055:SF238">
    <property type="entry name" value="MYCOFACTOCIN BIOSYNTHESIS TRANSCRIPTIONAL REGULATOR MFTR-RELATED"/>
    <property type="match status" value="1"/>
</dbReference>
<dbReference type="Proteomes" id="UP000035722">
    <property type="component" value="Unassembled WGS sequence"/>
</dbReference>
<comment type="caution">
    <text evidence="6">The sequence shown here is derived from an EMBL/GenBank/DDBJ whole genome shotgun (WGS) entry which is preliminary data.</text>
</comment>
<dbReference type="GO" id="GO:0000976">
    <property type="term" value="F:transcription cis-regulatory region binding"/>
    <property type="evidence" value="ECO:0007669"/>
    <property type="project" value="TreeGrafter"/>
</dbReference>
<feature type="domain" description="HTH tetR-type" evidence="5">
    <location>
        <begin position="1"/>
        <end position="37"/>
    </location>
</feature>
<dbReference type="SUPFAM" id="SSF46689">
    <property type="entry name" value="Homeodomain-like"/>
    <property type="match status" value="2"/>
</dbReference>
<dbReference type="PRINTS" id="PR00455">
    <property type="entry name" value="HTHTETR"/>
</dbReference>
<dbReference type="GO" id="GO:0003700">
    <property type="term" value="F:DNA-binding transcription factor activity"/>
    <property type="evidence" value="ECO:0007669"/>
    <property type="project" value="TreeGrafter"/>
</dbReference>
<keyword evidence="3" id="KW-0804">Transcription</keyword>
<dbReference type="STRING" id="861266.ARTSIC4J27_3068"/>
<reference evidence="7" key="1">
    <citation type="journal article" date="2014" name="Genome Announc.">
        <title>Genome Sequence of Arthrobacter siccitolerans 4J27, a Xeroprotectant-Producing Desiccation-Tolerant Microorganism.</title>
        <authorList>
            <person name="Manzanera M."/>
            <person name="Santa-Cruz-Calvo L."/>
            <person name="Vilchez J.I."/>
            <person name="Garcia-Fontana C."/>
            <person name="Silva-Castro G.A."/>
            <person name="Calvo C."/>
            <person name="Gonzalez-Lopez J."/>
        </authorList>
    </citation>
    <scope>NUCLEOTIDE SEQUENCE [LARGE SCALE GENOMIC DNA]</scope>
    <source>
        <strain evidence="7">4J27</strain>
    </source>
</reference>
<dbReference type="PANTHER" id="PTHR30055">
    <property type="entry name" value="HTH-TYPE TRANSCRIPTIONAL REGULATOR RUTR"/>
    <property type="match status" value="1"/>
</dbReference>
<keyword evidence="2 4" id="KW-0238">DNA-binding</keyword>
<proteinExistence type="predicted"/>
<dbReference type="InterPro" id="IPR001647">
    <property type="entry name" value="HTH_TetR"/>
</dbReference>
<name>A0A024H4K9_9MICC</name>
<keyword evidence="7" id="KW-1185">Reference proteome</keyword>
<sequence length="388" mass="42098">MSALASDAGVASALIYYYFGSKSGLFQSVVETARMRLKERVIAPILAVVAHQGSLEARLTTLVSVLAHRGRDDIGLHRLILAGDLEADIPEVFAVRETIGEDIQRLYWAVAGLNEHGPENDRERQLVATIELLVLGIWLFGMRRHGVERLPIVVQAFMDLLAGTLFEAGVEDEPQGGAETRQEARTSSELLDGDAALEERLASIALHRFASSGYGKTSLKEIATLAGVTTGAIFHYFGSKAGLYRMAGALGIQRMVDRSAYSIALADIRGKGSQRERVKAHFQSIAATVEDLVDNHWMGLRVQVDAELYPALVEMRDEWADALEQHYRSVTGGGEPSSGSGEGAPVQEPLPVLLDVLTLGTSWFTVRHGTGAAKSALLGLERLIDRQV</sequence>
<evidence type="ECO:0000256" key="3">
    <source>
        <dbReference type="ARBA" id="ARBA00023163"/>
    </source>
</evidence>
<evidence type="ECO:0000313" key="6">
    <source>
        <dbReference type="EMBL" id="CCQ47090.1"/>
    </source>
</evidence>
<evidence type="ECO:0000256" key="1">
    <source>
        <dbReference type="ARBA" id="ARBA00023015"/>
    </source>
</evidence>
<evidence type="ECO:0000256" key="4">
    <source>
        <dbReference type="PROSITE-ProRule" id="PRU00335"/>
    </source>
</evidence>
<feature type="domain" description="HTH tetR-type" evidence="5">
    <location>
        <begin position="195"/>
        <end position="255"/>
    </location>
</feature>
<dbReference type="InterPro" id="IPR023772">
    <property type="entry name" value="DNA-bd_HTH_TetR-type_CS"/>
</dbReference>
<dbReference type="AlphaFoldDB" id="A0A024H4K9"/>
<dbReference type="InterPro" id="IPR050109">
    <property type="entry name" value="HTH-type_TetR-like_transc_reg"/>
</dbReference>
<dbReference type="Gene3D" id="1.10.357.10">
    <property type="entry name" value="Tetracycline Repressor, domain 2"/>
    <property type="match status" value="2"/>
</dbReference>
<gene>
    <name evidence="6" type="ORF">ARTSIC4J27_3068</name>
</gene>
<dbReference type="PROSITE" id="PS01081">
    <property type="entry name" value="HTH_TETR_1"/>
    <property type="match status" value="1"/>
</dbReference>
<organism evidence="6 7">
    <name type="scientific">Pseudarthrobacter siccitolerans</name>
    <dbReference type="NCBI Taxonomy" id="861266"/>
    <lineage>
        <taxon>Bacteria</taxon>
        <taxon>Bacillati</taxon>
        <taxon>Actinomycetota</taxon>
        <taxon>Actinomycetes</taxon>
        <taxon>Micrococcales</taxon>
        <taxon>Micrococcaceae</taxon>
        <taxon>Pseudarthrobacter</taxon>
    </lineage>
</organism>
<dbReference type="PROSITE" id="PS50977">
    <property type="entry name" value="HTH_TETR_2"/>
    <property type="match status" value="2"/>
</dbReference>
<feature type="DNA-binding region" description="H-T-H motif" evidence="4">
    <location>
        <begin position="218"/>
        <end position="237"/>
    </location>
</feature>
<dbReference type="InterPro" id="IPR009057">
    <property type="entry name" value="Homeodomain-like_sf"/>
</dbReference>
<evidence type="ECO:0000256" key="2">
    <source>
        <dbReference type="ARBA" id="ARBA00023125"/>
    </source>
</evidence>
<protein>
    <submittedName>
        <fullName evidence="6">Bacterial regulatory s, tetR family protein</fullName>
    </submittedName>
</protein>
<evidence type="ECO:0000259" key="5">
    <source>
        <dbReference type="PROSITE" id="PS50977"/>
    </source>
</evidence>
<keyword evidence="1" id="KW-0805">Transcription regulation</keyword>
<evidence type="ECO:0000313" key="7">
    <source>
        <dbReference type="Proteomes" id="UP000035722"/>
    </source>
</evidence>